<dbReference type="KEGG" id="pbal:CPBP_00417"/>
<dbReference type="AlphaFoldDB" id="A0A7L9RSQ7"/>
<evidence type="ECO:0000313" key="1">
    <source>
        <dbReference type="EMBL" id="QOL19653.1"/>
    </source>
</evidence>
<organism evidence="1 2">
    <name type="scientific">Candidatus Bodocaedibacter vickermanii</name>
    <dbReference type="NCBI Taxonomy" id="2741701"/>
    <lineage>
        <taxon>Bacteria</taxon>
        <taxon>Pseudomonadati</taxon>
        <taxon>Pseudomonadota</taxon>
        <taxon>Alphaproteobacteria</taxon>
        <taxon>Holosporales</taxon>
        <taxon>Candidatus Paracaedibacteraceae</taxon>
        <taxon>Candidatus Bodocaedibacter</taxon>
    </lineage>
</organism>
<proteinExistence type="predicted"/>
<accession>A0A7L9RSQ7</accession>
<dbReference type="Proteomes" id="UP000594001">
    <property type="component" value="Chromosome"/>
</dbReference>
<evidence type="ECO:0000313" key="2">
    <source>
        <dbReference type="Proteomes" id="UP000594001"/>
    </source>
</evidence>
<reference evidence="1 2" key="1">
    <citation type="submission" date="2020-06" db="EMBL/GenBank/DDBJ databases">
        <title>The endosymbiont of the kinetoplastid Bodo saltans is a Paracaedibacter-like alpha-proteobacterium possessing a putative toxin-antitoxin system.</title>
        <authorList>
            <person name="Midha S."/>
            <person name="Rigden D.J."/>
            <person name="Siozios S."/>
            <person name="Hurst G.D.D."/>
            <person name="Jackson A.P."/>
        </authorList>
    </citation>
    <scope>NUCLEOTIDE SEQUENCE [LARGE SCALE GENOMIC DNA]</scope>
    <source>
        <strain evidence="1">Lake Konstanz</strain>
    </source>
</reference>
<name>A0A7L9RSQ7_9PROT</name>
<dbReference type="RefSeq" id="WP_350332402.1">
    <property type="nucleotide sequence ID" value="NZ_CP054719.1"/>
</dbReference>
<dbReference type="EMBL" id="CP054719">
    <property type="protein sequence ID" value="QOL19653.1"/>
    <property type="molecule type" value="Genomic_DNA"/>
</dbReference>
<protein>
    <submittedName>
        <fullName evidence="1">Uncharacterized protein</fullName>
    </submittedName>
</protein>
<keyword evidence="2" id="KW-1185">Reference proteome</keyword>
<sequence>MFRFIIICILMFNCVDAKAATEKYSIVDEKNFPNIFKNKTQFRFKEIIISFLNNKNLSYLIFDLILERDITSSPDLQEEDLPIVVDALLSDLFPTINLFNPEKNDTLQQSLQQRIDRVLKAKFKWITGVKVLNTRIQGSGNE</sequence>
<gene>
    <name evidence="1" type="ORF">CPBP_00417</name>
</gene>